<protein>
    <submittedName>
        <fullName evidence="1">Uncharacterized protein</fullName>
    </submittedName>
</protein>
<dbReference type="EMBL" id="GGEC01057320">
    <property type="protein sequence ID" value="MBX37804.1"/>
    <property type="molecule type" value="Transcribed_RNA"/>
</dbReference>
<proteinExistence type="predicted"/>
<sequence length="92" mass="9902">MGLMFLPVTFDLPLPSQLQHVDIVPHKATDGIVSVQFSGSSASGNRRYAGVAGVACELIFVALSSKDGLTLCDFLMLLAKYTEANAILDTWR</sequence>
<organism evidence="1">
    <name type="scientific">Rhizophora mucronata</name>
    <name type="common">Asiatic mangrove</name>
    <dbReference type="NCBI Taxonomy" id="61149"/>
    <lineage>
        <taxon>Eukaryota</taxon>
        <taxon>Viridiplantae</taxon>
        <taxon>Streptophyta</taxon>
        <taxon>Embryophyta</taxon>
        <taxon>Tracheophyta</taxon>
        <taxon>Spermatophyta</taxon>
        <taxon>Magnoliopsida</taxon>
        <taxon>eudicotyledons</taxon>
        <taxon>Gunneridae</taxon>
        <taxon>Pentapetalae</taxon>
        <taxon>rosids</taxon>
        <taxon>fabids</taxon>
        <taxon>Malpighiales</taxon>
        <taxon>Rhizophoraceae</taxon>
        <taxon>Rhizophora</taxon>
    </lineage>
</organism>
<evidence type="ECO:0000313" key="1">
    <source>
        <dbReference type="EMBL" id="MBX37804.1"/>
    </source>
</evidence>
<name>A0A2P2N5P5_RHIMU</name>
<accession>A0A2P2N5P5</accession>
<dbReference type="AlphaFoldDB" id="A0A2P2N5P5"/>
<reference evidence="1" key="1">
    <citation type="submission" date="2018-02" db="EMBL/GenBank/DDBJ databases">
        <title>Rhizophora mucronata_Transcriptome.</title>
        <authorList>
            <person name="Meera S.P."/>
            <person name="Sreeshan A."/>
            <person name="Augustine A."/>
        </authorList>
    </citation>
    <scope>NUCLEOTIDE SEQUENCE</scope>
    <source>
        <tissue evidence="1">Leaf</tissue>
    </source>
</reference>